<evidence type="ECO:0000256" key="1">
    <source>
        <dbReference type="ARBA" id="ARBA00001974"/>
    </source>
</evidence>
<evidence type="ECO:0000256" key="7">
    <source>
        <dbReference type="ARBA" id="ARBA00023014"/>
    </source>
</evidence>
<dbReference type="InterPro" id="IPR017900">
    <property type="entry name" value="4Fe4S_Fe_S_CS"/>
</dbReference>
<evidence type="ECO:0000256" key="6">
    <source>
        <dbReference type="ARBA" id="ARBA00023004"/>
    </source>
</evidence>
<dbReference type="GO" id="GO:0051536">
    <property type="term" value="F:iron-sulfur cluster binding"/>
    <property type="evidence" value="ECO:0007669"/>
    <property type="project" value="UniProtKB-KW"/>
</dbReference>
<keyword evidence="4" id="KW-0274">FAD</keyword>
<evidence type="ECO:0000256" key="4">
    <source>
        <dbReference type="ARBA" id="ARBA00022827"/>
    </source>
</evidence>
<gene>
    <name evidence="10" type="ORF">SAMN05660841_02257</name>
</gene>
<dbReference type="GO" id="GO:0046872">
    <property type="term" value="F:metal ion binding"/>
    <property type="evidence" value="ECO:0007669"/>
    <property type="project" value="UniProtKB-KW"/>
</dbReference>
<evidence type="ECO:0000313" key="11">
    <source>
        <dbReference type="Proteomes" id="UP000190150"/>
    </source>
</evidence>
<dbReference type="STRING" id="1513896.SAMN05660841_02257"/>
<dbReference type="PANTHER" id="PTHR11748:SF119">
    <property type="entry name" value="D-2-HYDROXYGLUTARATE DEHYDROGENASE"/>
    <property type="match status" value="1"/>
</dbReference>
<dbReference type="InterPro" id="IPR004113">
    <property type="entry name" value="FAD-bd_oxidored_4_C"/>
</dbReference>
<comment type="cofactor">
    <cofactor evidence="1">
        <name>FAD</name>
        <dbReference type="ChEBI" id="CHEBI:57692"/>
    </cofactor>
</comment>
<dbReference type="InterPro" id="IPR016164">
    <property type="entry name" value="FAD-linked_Oxase-like_C"/>
</dbReference>
<dbReference type="InterPro" id="IPR016166">
    <property type="entry name" value="FAD-bd_PCMH"/>
</dbReference>
<feature type="domain" description="FAD-binding PCMH-type" evidence="9">
    <location>
        <begin position="39"/>
        <end position="272"/>
    </location>
</feature>
<dbReference type="AlphaFoldDB" id="A0A1T5DZ79"/>
<name>A0A1T5DZ79_9SPHI</name>
<feature type="domain" description="4Fe-4S ferredoxin-type" evidence="8">
    <location>
        <begin position="614"/>
        <end position="647"/>
    </location>
</feature>
<dbReference type="Gene3D" id="3.30.70.2740">
    <property type="match status" value="1"/>
</dbReference>
<dbReference type="InterPro" id="IPR016169">
    <property type="entry name" value="FAD-bd_PCMH_sub2"/>
</dbReference>
<dbReference type="SUPFAM" id="SSF46548">
    <property type="entry name" value="alpha-helical ferredoxin"/>
    <property type="match status" value="1"/>
</dbReference>
<dbReference type="SUPFAM" id="SSF56176">
    <property type="entry name" value="FAD-binding/transporter-associated domain-like"/>
    <property type="match status" value="1"/>
</dbReference>
<evidence type="ECO:0000256" key="3">
    <source>
        <dbReference type="ARBA" id="ARBA00022723"/>
    </source>
</evidence>
<keyword evidence="7" id="KW-0411">Iron-sulfur</keyword>
<dbReference type="Pfam" id="PF02913">
    <property type="entry name" value="FAD-oxidase_C"/>
    <property type="match status" value="1"/>
</dbReference>
<dbReference type="Gene3D" id="3.30.465.10">
    <property type="match status" value="2"/>
</dbReference>
<dbReference type="EMBL" id="FUZF01000009">
    <property type="protein sequence ID" value="SKB76955.1"/>
    <property type="molecule type" value="Genomic_DNA"/>
</dbReference>
<dbReference type="InterPro" id="IPR017896">
    <property type="entry name" value="4Fe4S_Fe-S-bd"/>
</dbReference>
<dbReference type="SUPFAM" id="SSF55103">
    <property type="entry name" value="FAD-linked oxidases, C-terminal domain"/>
    <property type="match status" value="1"/>
</dbReference>
<keyword evidence="2" id="KW-0285">Flavoprotein</keyword>
<dbReference type="GO" id="GO:1903457">
    <property type="term" value="P:lactate catabolic process"/>
    <property type="evidence" value="ECO:0007669"/>
    <property type="project" value="TreeGrafter"/>
</dbReference>
<dbReference type="GO" id="GO:0008720">
    <property type="term" value="F:D-lactate dehydrogenase (NAD+) activity"/>
    <property type="evidence" value="ECO:0007669"/>
    <property type="project" value="TreeGrafter"/>
</dbReference>
<dbReference type="Pfam" id="PF13534">
    <property type="entry name" value="Fer4_17"/>
    <property type="match status" value="1"/>
</dbReference>
<keyword evidence="3" id="KW-0479">Metal-binding</keyword>
<keyword evidence="5" id="KW-0560">Oxidoreductase</keyword>
<accession>A0A1T5DZ79</accession>
<protein>
    <submittedName>
        <fullName evidence="10">FAD/FMN-containing dehydrogenase</fullName>
    </submittedName>
</protein>
<dbReference type="PANTHER" id="PTHR11748">
    <property type="entry name" value="D-LACTATE DEHYDROGENASE"/>
    <property type="match status" value="1"/>
</dbReference>
<dbReference type="OrthoDB" id="9767256at2"/>
<organism evidence="10 11">
    <name type="scientific">Sphingobacterium nematocida</name>
    <dbReference type="NCBI Taxonomy" id="1513896"/>
    <lineage>
        <taxon>Bacteria</taxon>
        <taxon>Pseudomonadati</taxon>
        <taxon>Bacteroidota</taxon>
        <taxon>Sphingobacteriia</taxon>
        <taxon>Sphingobacteriales</taxon>
        <taxon>Sphingobacteriaceae</taxon>
        <taxon>Sphingobacterium</taxon>
    </lineage>
</organism>
<dbReference type="GO" id="GO:0004458">
    <property type="term" value="F:D-lactate dehydrogenase (cytochrome) activity"/>
    <property type="evidence" value="ECO:0007669"/>
    <property type="project" value="TreeGrafter"/>
</dbReference>
<dbReference type="InterPro" id="IPR036318">
    <property type="entry name" value="FAD-bd_PCMH-like_sf"/>
</dbReference>
<evidence type="ECO:0000256" key="5">
    <source>
        <dbReference type="ARBA" id="ARBA00023002"/>
    </source>
</evidence>
<dbReference type="InterPro" id="IPR006094">
    <property type="entry name" value="Oxid_FAD_bind_N"/>
</dbReference>
<keyword evidence="6" id="KW-0408">Iron</keyword>
<dbReference type="PROSITE" id="PS51387">
    <property type="entry name" value="FAD_PCMH"/>
    <property type="match status" value="1"/>
</dbReference>
<proteinExistence type="predicted"/>
<evidence type="ECO:0000259" key="8">
    <source>
        <dbReference type="PROSITE" id="PS51379"/>
    </source>
</evidence>
<dbReference type="GO" id="GO:0071949">
    <property type="term" value="F:FAD binding"/>
    <property type="evidence" value="ECO:0007669"/>
    <property type="project" value="InterPro"/>
</dbReference>
<evidence type="ECO:0000313" key="10">
    <source>
        <dbReference type="EMBL" id="SKB76955.1"/>
    </source>
</evidence>
<keyword evidence="11" id="KW-1185">Reference proteome</keyword>
<reference evidence="11" key="1">
    <citation type="submission" date="2017-02" db="EMBL/GenBank/DDBJ databases">
        <authorList>
            <person name="Varghese N."/>
            <person name="Submissions S."/>
        </authorList>
    </citation>
    <scope>NUCLEOTIDE SEQUENCE [LARGE SCALE GENOMIC DNA]</scope>
    <source>
        <strain evidence="11">DSM 24091</strain>
    </source>
</reference>
<dbReference type="Proteomes" id="UP000190150">
    <property type="component" value="Unassembled WGS sequence"/>
</dbReference>
<dbReference type="PROSITE" id="PS51379">
    <property type="entry name" value="4FE4S_FER_2"/>
    <property type="match status" value="1"/>
</dbReference>
<evidence type="ECO:0000256" key="2">
    <source>
        <dbReference type="ARBA" id="ARBA00022630"/>
    </source>
</evidence>
<sequence length="971" mass="108126">MLSTLEKLNHEIEGELYYNPSDPKHQTIRMAYATDASVYQELPVAVAIPYTKGDLVKLVRFAAENRVTLIPRTAGTSLAGQVVGKGIVVDVSKYFNKIVELNVEEGWVKVEPGVIRDDLNAYLKPYGLMFGPETSTASRAMIGGMIGNNSSGLHSIVWGDTRQNLIRANVILNDSNEVVFEELTPGAYFEKLAKKGREGDIYRRLNEILTNNENIEAIESGFPKKTLTRRNTGYALDFLVNKDEPFNLCNLLAGSEGTIGIVTEAVLRLRPLPPKEIGLLCVHFDDMVECMRGNVVALEHAPEASELVDKYILDFTVGHPTYQYNRFFIEGDPQALLIVEFRANTAQEIAEKAQRLQEELIAKKLGYAYPLITGDKETNLVWDVRKAGLGLIRNLPGDSQPVNLIEDCAVSPEDLPAYVSDVQKLLQEEGVHASYYAHAGAGELHIEPFINLKSAEGKKQFRSILEKTTDLVLKYNGSLSGEHGDGRLRGEFISKVLGDKVYSLLKEVKHTFDPLGIFNANKIVDAPPMDTFLRYDKAVDGTAIPTYFDFTKDESILRLAEKCSGSGDCRKTEITGGTMCPSFMATRNEKDTTRARANMLRQFLTNSTKKNRFDHEEIKEVMDLCLSCKGCKTECPSSVDVAKMKAEFLQQYYDVNGAPVRSKLIANFTKSQQLGSMVAPVYNFFAQTPLFANIIKQIVGFAPARSLPTVSGTTLKQWVKRQSPTHTKKRVYLFCDEFTDYNDTEIGITAYKLLTALGYEVLVPPHKESGRTYLSKGFVKEAKVLANKNISLLKGLINEHTPLIGIEPSAILTFRDEYLSLVDKEQMEEALRVAKSALMIDEFLMQEVEKGNIHPEQFTSEQQVIKLHGHCYQKAFHLVGVTEKLLSLPLNYTVEVIPSGCCGMAGSFGYEKEHYDISMKVAELVLLPAVRSAAENVVIAAAGTSCRHQIKDGVGRKSYHPIEILYKALIK</sequence>
<dbReference type="PROSITE" id="PS00198">
    <property type="entry name" value="4FE4S_FER_1"/>
    <property type="match status" value="1"/>
</dbReference>
<evidence type="ECO:0000259" key="9">
    <source>
        <dbReference type="PROSITE" id="PS51387"/>
    </source>
</evidence>
<dbReference type="RefSeq" id="WP_079643188.1">
    <property type="nucleotide sequence ID" value="NZ_FUZF01000009.1"/>
</dbReference>
<dbReference type="Pfam" id="PF01565">
    <property type="entry name" value="FAD_binding_4"/>
    <property type="match status" value="1"/>
</dbReference>